<dbReference type="CDD" id="cd02440">
    <property type="entry name" value="AdoMet_MTases"/>
    <property type="match status" value="1"/>
</dbReference>
<dbReference type="GO" id="GO:0016274">
    <property type="term" value="F:protein-arginine N-methyltransferase activity"/>
    <property type="evidence" value="ECO:0007669"/>
    <property type="project" value="InterPro"/>
</dbReference>
<dbReference type="SUPFAM" id="SSF53335">
    <property type="entry name" value="S-adenosyl-L-methionine-dependent methyltransferases"/>
    <property type="match status" value="1"/>
</dbReference>
<dbReference type="AlphaFoldDB" id="E3GW79"/>
<dbReference type="InterPro" id="IPR025714">
    <property type="entry name" value="Methyltranfer_dom"/>
</dbReference>
<dbReference type="Pfam" id="PF13847">
    <property type="entry name" value="Methyltransf_31"/>
    <property type="match status" value="1"/>
</dbReference>
<keyword evidence="2" id="KW-0808">Transferase</keyword>
<dbReference type="PIRSF" id="PIRSF006607">
    <property type="entry name" value="RNAmts_UCP006607"/>
    <property type="match status" value="1"/>
</dbReference>
<keyword evidence="2" id="KW-0489">Methyltransferase</keyword>
<dbReference type="STRING" id="523846.Mfer_1049"/>
<dbReference type="GO" id="GO:0042054">
    <property type="term" value="F:histone methyltransferase activity"/>
    <property type="evidence" value="ECO:0007669"/>
    <property type="project" value="TreeGrafter"/>
</dbReference>
<organism evidence="2 3">
    <name type="scientific">Methanothermus fervidus (strain ATCC 43054 / DSM 2088 / JCM 10308 / V24 S)</name>
    <dbReference type="NCBI Taxonomy" id="523846"/>
    <lineage>
        <taxon>Archaea</taxon>
        <taxon>Methanobacteriati</taxon>
        <taxon>Methanobacteriota</taxon>
        <taxon>Methanomada group</taxon>
        <taxon>Methanobacteria</taxon>
        <taxon>Methanobacteriales</taxon>
        <taxon>Methanothermaceae</taxon>
        <taxon>Methanothermus</taxon>
    </lineage>
</organism>
<sequence>MKKCKFFVTPYHYNLLKDTERLSAFYEAIKKLAKGIVYDLGTGSGIFSYFAAPHAKFIFAIEKNEKIANYAKKNLYNFKNVKVINKDVFEFEFPEYADTIICEMLDTALIDEKQVPVMNKAITFLKENGNVIPLGVINCVEPVDANIPHIIYERKGMEYKSLGKIKKYNEILFLNKNKEKFKDTIRLQIKNSGILRGIKIITFTLISEEIICGPTPMMNTPIFIPVENEEVRAGDTIKLFLSYRMGGGLNTIKAKIKKIF</sequence>
<evidence type="ECO:0000313" key="2">
    <source>
        <dbReference type="EMBL" id="ADP77844.1"/>
    </source>
</evidence>
<dbReference type="InterPro" id="IPR021172">
    <property type="entry name" value="UCP006607_RNA_methylase-rel"/>
</dbReference>
<dbReference type="PANTHER" id="PTHR11006:SF53">
    <property type="entry name" value="PROTEIN ARGININE N-METHYLTRANSFERASE 3"/>
    <property type="match status" value="1"/>
</dbReference>
<gene>
    <name evidence="2" type="ordered locus">Mfer_1049</name>
</gene>
<dbReference type="EMBL" id="CP002278">
    <property type="protein sequence ID" value="ADP77844.1"/>
    <property type="molecule type" value="Genomic_DNA"/>
</dbReference>
<dbReference type="Gene3D" id="3.40.50.150">
    <property type="entry name" value="Vaccinia Virus protein VP39"/>
    <property type="match status" value="1"/>
</dbReference>
<evidence type="ECO:0000259" key="1">
    <source>
        <dbReference type="Pfam" id="PF13847"/>
    </source>
</evidence>
<accession>E3GW79</accession>
<evidence type="ECO:0000313" key="3">
    <source>
        <dbReference type="Proteomes" id="UP000002315"/>
    </source>
</evidence>
<dbReference type="InterPro" id="IPR029063">
    <property type="entry name" value="SAM-dependent_MTases_sf"/>
</dbReference>
<feature type="domain" description="Methyltransferase" evidence="1">
    <location>
        <begin position="37"/>
        <end position="132"/>
    </location>
</feature>
<dbReference type="PANTHER" id="PTHR11006">
    <property type="entry name" value="PROTEIN ARGININE N-METHYLTRANSFERASE"/>
    <property type="match status" value="1"/>
</dbReference>
<dbReference type="InterPro" id="IPR025799">
    <property type="entry name" value="Arg_MeTrfase"/>
</dbReference>
<reference evidence="2 3" key="1">
    <citation type="journal article" date="2010" name="Stand. Genomic Sci.">
        <title>Complete genome sequence of Methanothermus fervidus type strain (V24S).</title>
        <authorList>
            <person name="Anderson I."/>
            <person name="Djao O.D."/>
            <person name="Misra M."/>
            <person name="Chertkov O."/>
            <person name="Nolan M."/>
            <person name="Lucas S."/>
            <person name="Lapidus A."/>
            <person name="Del Rio T.G."/>
            <person name="Tice H."/>
            <person name="Cheng J.F."/>
            <person name="Tapia R."/>
            <person name="Han C."/>
            <person name="Goodwin L."/>
            <person name="Pitluck S."/>
            <person name="Liolios K."/>
            <person name="Ivanova N."/>
            <person name="Mavromatis K."/>
            <person name="Mikhailova N."/>
            <person name="Pati A."/>
            <person name="Brambilla E."/>
            <person name="Chen A."/>
            <person name="Palaniappan K."/>
            <person name="Land M."/>
            <person name="Hauser L."/>
            <person name="Chang Y.J."/>
            <person name="Jeffries C.D."/>
            <person name="Sikorski J."/>
            <person name="Spring S."/>
            <person name="Rohde M."/>
            <person name="Eichinger K."/>
            <person name="Huber H."/>
            <person name="Wirth R."/>
            <person name="Goker M."/>
            <person name="Detter J.C."/>
            <person name="Woyke T."/>
            <person name="Bristow J."/>
            <person name="Eisen J.A."/>
            <person name="Markowitz V."/>
            <person name="Hugenholtz P."/>
            <person name="Klenk H.P."/>
            <person name="Kyrpides N.C."/>
        </authorList>
    </citation>
    <scope>NUCLEOTIDE SEQUENCE [LARGE SCALE GENOMIC DNA]</scope>
    <source>
        <strain evidence="3">ATCC 43054 / DSM 2088 / JCM 10308 / V24 S</strain>
    </source>
</reference>
<keyword evidence="3" id="KW-1185">Reference proteome</keyword>
<dbReference type="OrthoDB" id="106720at2157"/>
<protein>
    <submittedName>
        <fullName evidence="2">RNA methylase</fullName>
    </submittedName>
</protein>
<name>E3GW79_METFV</name>
<dbReference type="GO" id="GO:0032259">
    <property type="term" value="P:methylation"/>
    <property type="evidence" value="ECO:0007669"/>
    <property type="project" value="UniProtKB-KW"/>
</dbReference>
<proteinExistence type="predicted"/>
<dbReference type="KEGG" id="mfv:Mfer_1049"/>
<dbReference type="HOGENOM" id="CLU_1067987_0_0_2"/>
<dbReference type="Proteomes" id="UP000002315">
    <property type="component" value="Chromosome"/>
</dbReference>